<proteinExistence type="predicted"/>
<organism evidence="1 2">
    <name type="scientific">Araneus ventricosus</name>
    <name type="common">Orbweaver spider</name>
    <name type="synonym">Epeira ventricosa</name>
    <dbReference type="NCBI Taxonomy" id="182803"/>
    <lineage>
        <taxon>Eukaryota</taxon>
        <taxon>Metazoa</taxon>
        <taxon>Ecdysozoa</taxon>
        <taxon>Arthropoda</taxon>
        <taxon>Chelicerata</taxon>
        <taxon>Arachnida</taxon>
        <taxon>Araneae</taxon>
        <taxon>Araneomorphae</taxon>
        <taxon>Entelegynae</taxon>
        <taxon>Araneoidea</taxon>
        <taxon>Araneidae</taxon>
        <taxon>Araneus</taxon>
    </lineage>
</organism>
<sequence>MVDLPNLVSSPELVKYLDIPVALFGTRFKAKYLQLSLLKLSRKYLSPFRSFSQLLSNVCISQSRFFERAHLHFREKSIYDAGFRNHILEVWNPGSYLPFKFLKTQKAS</sequence>
<accession>A0A4Y2PD61</accession>
<comment type="caution">
    <text evidence="1">The sequence shown here is derived from an EMBL/GenBank/DDBJ whole genome shotgun (WGS) entry which is preliminary data.</text>
</comment>
<gene>
    <name evidence="1" type="ORF">AVEN_217242_1</name>
</gene>
<keyword evidence="2" id="KW-1185">Reference proteome</keyword>
<dbReference type="Proteomes" id="UP000499080">
    <property type="component" value="Unassembled WGS sequence"/>
</dbReference>
<dbReference type="EMBL" id="BGPR01132429">
    <property type="protein sequence ID" value="GBN49042.1"/>
    <property type="molecule type" value="Genomic_DNA"/>
</dbReference>
<reference evidence="1 2" key="1">
    <citation type="journal article" date="2019" name="Sci. Rep.">
        <title>Orb-weaving spider Araneus ventricosus genome elucidates the spidroin gene catalogue.</title>
        <authorList>
            <person name="Kono N."/>
            <person name="Nakamura H."/>
            <person name="Ohtoshi R."/>
            <person name="Moran D.A.P."/>
            <person name="Shinohara A."/>
            <person name="Yoshida Y."/>
            <person name="Fujiwara M."/>
            <person name="Mori M."/>
            <person name="Tomita M."/>
            <person name="Arakawa K."/>
        </authorList>
    </citation>
    <scope>NUCLEOTIDE SEQUENCE [LARGE SCALE GENOMIC DNA]</scope>
</reference>
<dbReference type="AlphaFoldDB" id="A0A4Y2PD61"/>
<evidence type="ECO:0000313" key="1">
    <source>
        <dbReference type="EMBL" id="GBN49042.1"/>
    </source>
</evidence>
<name>A0A4Y2PD61_ARAVE</name>
<protein>
    <submittedName>
        <fullName evidence="1">Uncharacterized protein</fullName>
    </submittedName>
</protein>
<evidence type="ECO:0000313" key="2">
    <source>
        <dbReference type="Proteomes" id="UP000499080"/>
    </source>
</evidence>